<keyword evidence="11" id="KW-1185">Reference proteome</keyword>
<dbReference type="InterPro" id="IPR025857">
    <property type="entry name" value="MacB_PCD"/>
</dbReference>
<evidence type="ECO:0000256" key="4">
    <source>
        <dbReference type="ARBA" id="ARBA00022989"/>
    </source>
</evidence>
<keyword evidence="3 7" id="KW-0812">Transmembrane</keyword>
<feature type="transmembrane region" description="Helical" evidence="7">
    <location>
        <begin position="266"/>
        <end position="288"/>
    </location>
</feature>
<dbReference type="AlphaFoldDB" id="B1ZXX9"/>
<feature type="transmembrane region" description="Helical" evidence="7">
    <location>
        <begin position="359"/>
        <end position="381"/>
    </location>
</feature>
<dbReference type="KEGG" id="ote:Oter_1898"/>
<feature type="transmembrane region" description="Helical" evidence="7">
    <location>
        <begin position="317"/>
        <end position="339"/>
    </location>
</feature>
<evidence type="ECO:0000256" key="7">
    <source>
        <dbReference type="SAM" id="Phobius"/>
    </source>
</evidence>
<feature type="domain" description="ABC3 transporter permease C-terminal" evidence="8">
    <location>
        <begin position="273"/>
        <end position="389"/>
    </location>
</feature>
<feature type="domain" description="MacB-like periplasmic core" evidence="9">
    <location>
        <begin position="15"/>
        <end position="231"/>
    </location>
</feature>
<dbReference type="Pfam" id="PF02687">
    <property type="entry name" value="FtsX"/>
    <property type="match status" value="2"/>
</dbReference>
<proteinExistence type="inferred from homology"/>
<evidence type="ECO:0000313" key="11">
    <source>
        <dbReference type="Proteomes" id="UP000007013"/>
    </source>
</evidence>
<evidence type="ECO:0000313" key="10">
    <source>
        <dbReference type="EMBL" id="ACB75181.1"/>
    </source>
</evidence>
<dbReference type="PANTHER" id="PTHR30572">
    <property type="entry name" value="MEMBRANE COMPONENT OF TRANSPORTER-RELATED"/>
    <property type="match status" value="1"/>
</dbReference>
<comment type="subcellular location">
    <subcellularLocation>
        <location evidence="1">Cell membrane</location>
        <topology evidence="1">Multi-pass membrane protein</topology>
    </subcellularLocation>
</comment>
<keyword evidence="5 7" id="KW-0472">Membrane</keyword>
<keyword evidence="4 7" id="KW-1133">Transmembrane helix</keyword>
<evidence type="ECO:0000259" key="8">
    <source>
        <dbReference type="Pfam" id="PF02687"/>
    </source>
</evidence>
<evidence type="ECO:0000256" key="1">
    <source>
        <dbReference type="ARBA" id="ARBA00004651"/>
    </source>
</evidence>
<sequence>MKFVFRSLLKSPGFTTIALLTLALGIGVNTAMFGLVNTLLFKAAPYPDAERLVRIFRTSPQSQTWPHSAAELVDLRAQAGSLERFTYFRWHTFSFAEPGQPAERIAGLAVAADFFKTLGVQPALGRSFSAEELTPGKDQVIVLSHGLWQRRFGGDPTIVGRTLRIDGQDVTVIGVMPAGVEYPMLWGRIDAWRPLALTTEQLQNRGNHYLNALGRLRTTTSLRQAQAEFDTIAARWAKDFPDVSSGAGLRLVVLHESTMDQVGRSLSLTVMGLAGFVLLIACANLANLQLARTASRAREYAIRAALGASRRRLIGELLLESVVLSLAGGALGFVLAQWVNDFLGRQIRIGDELGLAISLDLPVFVFALLVSLAAGLLFGVLPAWTASRADVNATLKQQGRGSTGDRSQHRLRHGLIVAEVALALSLLAAAGFFVRGVQRFSGLDMGWNRAGVLTATLNLPDSNYGKDDQKRAFYPQALERLAALPGVEHAALSSSLPIWGYNSSRDVVPEGRPLPPPSAVPLAYYVAVTADFFRVLEVPLVQGHDFSTNVRADNPRVAIVNETLARQFWPGENPIGKRIGSSDPDNKEWWEVIGVVRDVGFAGSLSAPDTRLQVYVPLVQEPWNYLSIALKFSDSAAATATSTAMANSLRQAIAGIDPDLPAYNIRTIEQAIERIARNILLANQLLVGFALLGLLLAAIGLYGVISNLVVQRTPEFGIRIALGAQARDVLWLVLGKGAQLAALGTALGLLGSFVLLRLFAAVIPALPGQDYLLLAGTVVLLLAVALFACWIPARRATRVNPLEALRAE</sequence>
<dbReference type="InterPro" id="IPR003838">
    <property type="entry name" value="ABC3_permease_C"/>
</dbReference>
<organism evidence="10 11">
    <name type="scientific">Opitutus terrae (strain DSM 11246 / JCM 15787 / PB90-1)</name>
    <dbReference type="NCBI Taxonomy" id="452637"/>
    <lineage>
        <taxon>Bacteria</taxon>
        <taxon>Pseudomonadati</taxon>
        <taxon>Verrucomicrobiota</taxon>
        <taxon>Opitutia</taxon>
        <taxon>Opitutales</taxon>
        <taxon>Opitutaceae</taxon>
        <taxon>Opitutus</taxon>
    </lineage>
</organism>
<evidence type="ECO:0000256" key="5">
    <source>
        <dbReference type="ARBA" id="ARBA00023136"/>
    </source>
</evidence>
<feature type="transmembrane region" description="Helical" evidence="7">
    <location>
        <begin position="771"/>
        <end position="791"/>
    </location>
</feature>
<dbReference type="eggNOG" id="COG0577">
    <property type="taxonomic scope" value="Bacteria"/>
</dbReference>
<dbReference type="HOGENOM" id="CLU_009433_1_0_0"/>
<dbReference type="RefSeq" id="WP_012374718.1">
    <property type="nucleotide sequence ID" value="NC_010571.1"/>
</dbReference>
<dbReference type="EMBL" id="CP001032">
    <property type="protein sequence ID" value="ACB75181.1"/>
    <property type="molecule type" value="Genomic_DNA"/>
</dbReference>
<dbReference type="OrthoDB" id="182127at2"/>
<evidence type="ECO:0000259" key="9">
    <source>
        <dbReference type="Pfam" id="PF12704"/>
    </source>
</evidence>
<name>B1ZXX9_OPITP</name>
<dbReference type="GO" id="GO:0005886">
    <property type="term" value="C:plasma membrane"/>
    <property type="evidence" value="ECO:0007669"/>
    <property type="project" value="UniProtKB-SubCell"/>
</dbReference>
<evidence type="ECO:0000256" key="2">
    <source>
        <dbReference type="ARBA" id="ARBA00022475"/>
    </source>
</evidence>
<comment type="similarity">
    <text evidence="6">Belongs to the ABC-4 integral membrane protein family.</text>
</comment>
<feature type="domain" description="ABC3 transporter permease C-terminal" evidence="8">
    <location>
        <begin position="689"/>
        <end position="801"/>
    </location>
</feature>
<feature type="transmembrane region" description="Helical" evidence="7">
    <location>
        <begin position="415"/>
        <end position="434"/>
    </location>
</feature>
<keyword evidence="2" id="KW-1003">Cell membrane</keyword>
<evidence type="ECO:0000256" key="3">
    <source>
        <dbReference type="ARBA" id="ARBA00022692"/>
    </source>
</evidence>
<dbReference type="NCBIfam" id="TIGR03434">
    <property type="entry name" value="ADOP"/>
    <property type="match status" value="1"/>
</dbReference>
<dbReference type="Pfam" id="PF12704">
    <property type="entry name" value="MacB_PCD"/>
    <property type="match status" value="2"/>
</dbReference>
<dbReference type="InterPro" id="IPR017800">
    <property type="entry name" value="ADOP"/>
</dbReference>
<accession>B1ZXX9</accession>
<feature type="domain" description="MacB-like periplasmic core" evidence="9">
    <location>
        <begin position="420"/>
        <end position="646"/>
    </location>
</feature>
<dbReference type="PANTHER" id="PTHR30572:SF4">
    <property type="entry name" value="ABC TRANSPORTER PERMEASE YTRF"/>
    <property type="match status" value="1"/>
</dbReference>
<dbReference type="GO" id="GO:0022857">
    <property type="term" value="F:transmembrane transporter activity"/>
    <property type="evidence" value="ECO:0007669"/>
    <property type="project" value="TreeGrafter"/>
</dbReference>
<feature type="transmembrane region" description="Helical" evidence="7">
    <location>
        <begin position="740"/>
        <end position="765"/>
    </location>
</feature>
<dbReference type="Proteomes" id="UP000007013">
    <property type="component" value="Chromosome"/>
</dbReference>
<evidence type="ECO:0000256" key="6">
    <source>
        <dbReference type="ARBA" id="ARBA00038076"/>
    </source>
</evidence>
<dbReference type="InterPro" id="IPR050250">
    <property type="entry name" value="Macrolide_Exporter_MacB"/>
</dbReference>
<dbReference type="STRING" id="452637.Oter_1898"/>
<feature type="transmembrane region" description="Helical" evidence="7">
    <location>
        <begin position="685"/>
        <end position="710"/>
    </location>
</feature>
<protein>
    <submittedName>
        <fullName evidence="10">Permease</fullName>
    </submittedName>
</protein>
<reference evidence="10 11" key="1">
    <citation type="journal article" date="2011" name="J. Bacteriol.">
        <title>Genome sequence of the verrucomicrobium Opitutus terrae PB90-1, an abundant inhabitant of rice paddy soil ecosystems.</title>
        <authorList>
            <person name="van Passel M.W."/>
            <person name="Kant R."/>
            <person name="Palva A."/>
            <person name="Copeland A."/>
            <person name="Lucas S."/>
            <person name="Lapidus A."/>
            <person name="Glavina del Rio T."/>
            <person name="Pitluck S."/>
            <person name="Goltsman E."/>
            <person name="Clum A."/>
            <person name="Sun H."/>
            <person name="Schmutz J."/>
            <person name="Larimer F.W."/>
            <person name="Land M.L."/>
            <person name="Hauser L."/>
            <person name="Kyrpides N."/>
            <person name="Mikhailova N."/>
            <person name="Richardson P.P."/>
            <person name="Janssen P.H."/>
            <person name="de Vos W.M."/>
            <person name="Smidt H."/>
        </authorList>
    </citation>
    <scope>NUCLEOTIDE SEQUENCE [LARGE SCALE GENOMIC DNA]</scope>
    <source>
        <strain evidence="11">DSM 11246 / JCM 15787 / PB90-1</strain>
    </source>
</reference>
<gene>
    <name evidence="10" type="ordered locus">Oter_1898</name>
</gene>